<dbReference type="AlphaFoldDB" id="A0A1G6T6B4"/>
<gene>
    <name evidence="1" type="ORF">SAMN05421663_10863</name>
</gene>
<evidence type="ECO:0000313" key="2">
    <source>
        <dbReference type="Proteomes" id="UP000198666"/>
    </source>
</evidence>
<protein>
    <submittedName>
        <fullName evidence="1">Uncharacterized protein</fullName>
    </submittedName>
</protein>
<dbReference type="Proteomes" id="UP000198666">
    <property type="component" value="Unassembled WGS sequence"/>
</dbReference>
<evidence type="ECO:0000313" key="1">
    <source>
        <dbReference type="EMBL" id="SDD24561.1"/>
    </source>
</evidence>
<dbReference type="STRING" id="361279.SAMN05421663_10863"/>
<keyword evidence="2" id="KW-1185">Reference proteome</keyword>
<accession>A0A1G6T6B4</accession>
<organism evidence="1 2">
    <name type="scientific">Terribacillus halophilus</name>
    <dbReference type="NCBI Taxonomy" id="361279"/>
    <lineage>
        <taxon>Bacteria</taxon>
        <taxon>Bacillati</taxon>
        <taxon>Bacillota</taxon>
        <taxon>Bacilli</taxon>
        <taxon>Bacillales</taxon>
        <taxon>Bacillaceae</taxon>
        <taxon>Terribacillus</taxon>
    </lineage>
</organism>
<reference evidence="2" key="1">
    <citation type="submission" date="2016-10" db="EMBL/GenBank/DDBJ databases">
        <authorList>
            <person name="Varghese N."/>
            <person name="Submissions S."/>
        </authorList>
    </citation>
    <scope>NUCLEOTIDE SEQUENCE [LARGE SCALE GENOMIC DNA]</scope>
    <source>
        <strain evidence="2">DSM 21620</strain>
    </source>
</reference>
<sequence>MRVLEVPNVKLRELILSDAEDRYQWCLDKEVIKHLNMPSTYPPFSKKETEE</sequence>
<proteinExistence type="predicted"/>
<dbReference type="EMBL" id="FMZB01000008">
    <property type="protein sequence ID" value="SDD24561.1"/>
    <property type="molecule type" value="Genomic_DNA"/>
</dbReference>
<name>A0A1G6T6B4_9BACI</name>